<evidence type="ECO:0000256" key="1">
    <source>
        <dbReference type="SAM" id="MobiDB-lite"/>
    </source>
</evidence>
<sequence length="45" mass="5221">MKKQKEKIPNLSYESDGKMGKKDTEKNQIEKNKSADFFNITPDSE</sequence>
<organism evidence="2 3">
    <name type="scientific">Bacillus salitolerans</name>
    <dbReference type="NCBI Taxonomy" id="1437434"/>
    <lineage>
        <taxon>Bacteria</taxon>
        <taxon>Bacillati</taxon>
        <taxon>Bacillota</taxon>
        <taxon>Bacilli</taxon>
        <taxon>Bacillales</taxon>
        <taxon>Bacillaceae</taxon>
        <taxon>Bacillus</taxon>
    </lineage>
</organism>
<gene>
    <name evidence="2" type="ORF">ACFSCX_03105</name>
</gene>
<dbReference type="RefSeq" id="WP_377926642.1">
    <property type="nucleotide sequence ID" value="NZ_JBHUEM010000003.1"/>
</dbReference>
<evidence type="ECO:0000313" key="2">
    <source>
        <dbReference type="EMBL" id="MFD1735542.1"/>
    </source>
</evidence>
<name>A0ABW4LK04_9BACI</name>
<feature type="compositionally biased region" description="Basic and acidic residues" evidence="1">
    <location>
        <begin position="15"/>
        <end position="34"/>
    </location>
</feature>
<keyword evidence="3" id="KW-1185">Reference proteome</keyword>
<comment type="caution">
    <text evidence="2">The sequence shown here is derived from an EMBL/GenBank/DDBJ whole genome shotgun (WGS) entry which is preliminary data.</text>
</comment>
<feature type="region of interest" description="Disordered" evidence="1">
    <location>
        <begin position="1"/>
        <end position="45"/>
    </location>
</feature>
<accession>A0ABW4LK04</accession>
<evidence type="ECO:0000313" key="3">
    <source>
        <dbReference type="Proteomes" id="UP001597214"/>
    </source>
</evidence>
<proteinExistence type="predicted"/>
<reference evidence="3" key="1">
    <citation type="journal article" date="2019" name="Int. J. Syst. Evol. Microbiol.">
        <title>The Global Catalogue of Microorganisms (GCM) 10K type strain sequencing project: providing services to taxonomists for standard genome sequencing and annotation.</title>
        <authorList>
            <consortium name="The Broad Institute Genomics Platform"/>
            <consortium name="The Broad Institute Genome Sequencing Center for Infectious Disease"/>
            <person name="Wu L."/>
            <person name="Ma J."/>
        </authorList>
    </citation>
    <scope>NUCLEOTIDE SEQUENCE [LARGE SCALE GENOMIC DNA]</scope>
    <source>
        <strain evidence="3">CCUG 49339</strain>
    </source>
</reference>
<evidence type="ECO:0008006" key="4">
    <source>
        <dbReference type="Google" id="ProtNLM"/>
    </source>
</evidence>
<protein>
    <recommendedName>
        <fullName evidence="4">Biofilm-forming protein</fullName>
    </recommendedName>
</protein>
<dbReference type="Proteomes" id="UP001597214">
    <property type="component" value="Unassembled WGS sequence"/>
</dbReference>
<dbReference type="EMBL" id="JBHUEM010000003">
    <property type="protein sequence ID" value="MFD1735542.1"/>
    <property type="molecule type" value="Genomic_DNA"/>
</dbReference>